<accession>A0A0G4Q049</accession>
<feature type="binding site" evidence="9 11">
    <location>
        <position position="143"/>
    </location>
    <ligand>
        <name>FAD</name>
        <dbReference type="ChEBI" id="CHEBI:57692"/>
    </ligand>
</feature>
<proteinExistence type="inferred from homology"/>
<organism evidence="13 14">
    <name type="scientific">Proteus penneri</name>
    <dbReference type="NCBI Taxonomy" id="102862"/>
    <lineage>
        <taxon>Bacteria</taxon>
        <taxon>Pseudomonadati</taxon>
        <taxon>Pseudomonadota</taxon>
        <taxon>Gammaproteobacteria</taxon>
        <taxon>Enterobacterales</taxon>
        <taxon>Morganellaceae</taxon>
        <taxon>Proteus</taxon>
    </lineage>
</organism>
<dbReference type="InterPro" id="IPR012256">
    <property type="entry name" value="D_lactate_DH"/>
</dbReference>
<dbReference type="GO" id="GO:0102029">
    <property type="term" value="F:D-lactate dehydrogenase (quinone) activity"/>
    <property type="evidence" value="ECO:0007669"/>
    <property type="project" value="UniProtKB-EC"/>
</dbReference>
<dbReference type="FunFam" id="3.30.43.10:FF:000005">
    <property type="entry name" value="Quinone-dependent D-lactate dehydrogenase"/>
    <property type="match status" value="1"/>
</dbReference>
<evidence type="ECO:0000256" key="5">
    <source>
        <dbReference type="ARBA" id="ARBA00022719"/>
    </source>
</evidence>
<feature type="binding site" evidence="9 11">
    <location>
        <begin position="76"/>
        <end position="80"/>
    </location>
    <ligand>
        <name>FAD</name>
        <dbReference type="ChEBI" id="CHEBI:57692"/>
    </ligand>
</feature>
<evidence type="ECO:0000313" key="14">
    <source>
        <dbReference type="Proteomes" id="UP000183920"/>
    </source>
</evidence>
<dbReference type="GO" id="GO:0006089">
    <property type="term" value="P:lactate metabolic process"/>
    <property type="evidence" value="ECO:0007669"/>
    <property type="project" value="UniProtKB-UniRule"/>
</dbReference>
<dbReference type="SUPFAM" id="SSF56176">
    <property type="entry name" value="FAD-binding/transporter-associated domain-like"/>
    <property type="match status" value="1"/>
</dbReference>
<sequence length="589" mass="67061">MNESNSSVNQHFIRKLESIVGKKQVLTQSHKTERYRKGFRSGQGKALAVVFPANLLEQWRVFKTCVEADKIIIMQAANTGLTEGSTPNGDDYDRDIVIISTLRQDKIQVLSEHNQVIAFPGSTLWHLEKVLKPLGREPHSVIGSSCIGASVIGGICNNSGGALVRRGPAYTELSLYARVNEEGEAELVNHLGIDLGETPEEILTNLDNRHYHEDQIQMTEKLASDHEYHERVRDVDANTPSRFNNDERRLYEAAGSAGKLSVFAVRLDTFPADHRTQVFYIGTNNPDELEDIRRHILSHFKKLPVAGEYMHRSYYKMAEVYGKDTFLVIDKLGTDKMPILFAVKGRVDAVLNKVPFLPKNLVDRTMQFMSKLWPAHLPERMTDFRDKYEHHLMLRMADDGIEEAATYLKEYFKQASGDYFECTEEEGNKAFLHRFAAAGAAVRYHAVHVNDVEDVLPLDIALRRNDRDWFEKLPPEIESKLLYKLYCGHFMCHVMHQDYIIKKGVDTKALKAEMLALLDKRGAEYPAEHNVGHMYYAKPQLKAFYKHNDPTNSMNPGIGKTSKLKYWGEECGCGQAHSEVKTESIETKK</sequence>
<dbReference type="Proteomes" id="UP000183920">
    <property type="component" value="Unassembled WGS sequence"/>
</dbReference>
<keyword evidence="8 9" id="KW-0472">Membrane</keyword>
<evidence type="ECO:0000256" key="3">
    <source>
        <dbReference type="ARBA" id="ARBA00022519"/>
    </source>
</evidence>
<evidence type="ECO:0000256" key="11">
    <source>
        <dbReference type="PIRSR" id="PIRSR000101-1"/>
    </source>
</evidence>
<dbReference type="Gene3D" id="3.30.465.10">
    <property type="match status" value="1"/>
</dbReference>
<evidence type="ECO:0000256" key="1">
    <source>
        <dbReference type="ARBA" id="ARBA00001974"/>
    </source>
</evidence>
<gene>
    <name evidence="9 13" type="primary">dld</name>
    <name evidence="13" type="ORF">BN1804_00321</name>
</gene>
<evidence type="ECO:0000256" key="9">
    <source>
        <dbReference type="HAMAP-Rule" id="MF_02092"/>
    </source>
</evidence>
<dbReference type="NCBIfam" id="NF008387">
    <property type="entry name" value="PRK11183.1"/>
    <property type="match status" value="1"/>
</dbReference>
<comment type="similarity">
    <text evidence="9">Belongs to the quinone-dependent D-lactate dehydrogenase family.</text>
</comment>
<dbReference type="InterPro" id="IPR016169">
    <property type="entry name" value="FAD-bd_PCMH_sub2"/>
</dbReference>
<feature type="binding site" evidence="9 11">
    <location>
        <position position="150"/>
    </location>
    <ligand>
        <name>FAD</name>
        <dbReference type="ChEBI" id="CHEBI:57692"/>
    </ligand>
</feature>
<evidence type="ECO:0000256" key="4">
    <source>
        <dbReference type="ARBA" id="ARBA00022630"/>
    </source>
</evidence>
<dbReference type="GO" id="GO:0022904">
    <property type="term" value="P:respiratory electron transport chain"/>
    <property type="evidence" value="ECO:0007669"/>
    <property type="project" value="InterPro"/>
</dbReference>
<dbReference type="HAMAP" id="MF_02092">
    <property type="entry name" value="DLDH_Dld"/>
    <property type="match status" value="1"/>
</dbReference>
<comment type="subcellular location">
    <subcellularLocation>
        <location evidence="9">Cell inner membrane</location>
        <topology evidence="9">Peripheral membrane protein</topology>
        <orientation evidence="9">Cytoplasmic side</orientation>
    </subcellularLocation>
</comment>
<feature type="domain" description="FAD-binding PCMH-type" evidence="12">
    <location>
        <begin position="42"/>
        <end position="213"/>
    </location>
</feature>
<keyword evidence="3 9" id="KW-0997">Cell inner membrane</keyword>
<comment type="cofactor">
    <cofactor evidence="1 9 10 11">
        <name>FAD</name>
        <dbReference type="ChEBI" id="CHEBI:57692"/>
    </cofactor>
</comment>
<dbReference type="PROSITE" id="PS51387">
    <property type="entry name" value="FAD_PCMH"/>
    <property type="match status" value="1"/>
</dbReference>
<dbReference type="GO" id="GO:0004458">
    <property type="term" value="F:D-lactate dehydrogenase (cytochrome) activity"/>
    <property type="evidence" value="ECO:0007669"/>
    <property type="project" value="UniProtKB-UniRule"/>
</dbReference>
<dbReference type="RefSeq" id="WP_072062722.1">
    <property type="nucleotide sequence ID" value="NZ_CVRY01000001.1"/>
</dbReference>
<dbReference type="InterPro" id="IPR051264">
    <property type="entry name" value="FAD-oxidored/transferase_4"/>
</dbReference>
<dbReference type="SUPFAM" id="SSF55103">
    <property type="entry name" value="FAD-linked oxidases, C-terminal domain"/>
    <property type="match status" value="1"/>
</dbReference>
<dbReference type="Pfam" id="PF09330">
    <property type="entry name" value="Lact-deh-memb"/>
    <property type="match status" value="1"/>
</dbReference>
<dbReference type="InterPro" id="IPR016173">
    <property type="entry name" value="D-lactate_DH_C-sub2"/>
</dbReference>
<evidence type="ECO:0000256" key="6">
    <source>
        <dbReference type="ARBA" id="ARBA00022827"/>
    </source>
</evidence>
<dbReference type="InterPro" id="IPR015409">
    <property type="entry name" value="Lactate_DH_C"/>
</dbReference>
<feature type="binding site" evidence="9 11">
    <location>
        <position position="160"/>
    </location>
    <ligand>
        <name>FAD</name>
        <dbReference type="ChEBI" id="CHEBI:57692"/>
    </ligand>
</feature>
<keyword evidence="7 9" id="KW-0560">Oxidoreductase</keyword>
<dbReference type="GO" id="GO:0048038">
    <property type="term" value="F:quinone binding"/>
    <property type="evidence" value="ECO:0007669"/>
    <property type="project" value="UniProtKB-KW"/>
</dbReference>
<dbReference type="Gene3D" id="3.30.43.10">
    <property type="entry name" value="Uridine Diphospho-n-acetylenolpyruvylglucosamine Reductase, domain 2"/>
    <property type="match status" value="1"/>
</dbReference>
<keyword evidence="4 9" id="KW-0285">Flavoprotein</keyword>
<dbReference type="Gene3D" id="3.30.70.610">
    <property type="entry name" value="D-lactate dehydrogenase, cap domain, subdomain 1"/>
    <property type="match status" value="2"/>
</dbReference>
<dbReference type="EC" id="1.1.5.12" evidence="9"/>
<dbReference type="InterPro" id="IPR016167">
    <property type="entry name" value="FAD-bd_PCMH_sub1"/>
</dbReference>
<dbReference type="PANTHER" id="PTHR43716:SF1">
    <property type="entry name" value="D-2-HYDROXYGLUTARATE DEHYDROGENASE, MITOCHONDRIAL"/>
    <property type="match status" value="1"/>
</dbReference>
<evidence type="ECO:0000259" key="12">
    <source>
        <dbReference type="PROSITE" id="PS51387"/>
    </source>
</evidence>
<protein>
    <recommendedName>
        <fullName evidence="9">Quinone-dependent D-lactate dehydrogenase</fullName>
        <ecNumber evidence="9">1.1.5.12</ecNumber>
    </recommendedName>
    <alternativeName>
        <fullName evidence="9">D-lactate dehydrogenase</fullName>
        <shortName evidence="9">D-LDH</shortName>
    </alternativeName>
</protein>
<keyword evidence="2 9" id="KW-1003">Cell membrane</keyword>
<dbReference type="EMBL" id="CVRY01000001">
    <property type="protein sequence ID" value="CRL59220.1"/>
    <property type="molecule type" value="Genomic_DNA"/>
</dbReference>
<feature type="binding site" evidence="11">
    <location>
        <position position="257"/>
    </location>
    <ligand>
        <name>FAD</name>
        <dbReference type="ChEBI" id="CHEBI:57692"/>
    </ligand>
</feature>
<dbReference type="InterPro" id="IPR016166">
    <property type="entry name" value="FAD-bd_PCMH"/>
</dbReference>
<dbReference type="PIRSF" id="PIRSF000101">
    <property type="entry name" value="D-lactate_dh"/>
    <property type="match status" value="1"/>
</dbReference>
<keyword evidence="5 9" id="KW-0874">Quinone</keyword>
<comment type="catalytic activity">
    <reaction evidence="9 10">
        <text>(R)-lactate + a quinone = a quinol + pyruvate</text>
        <dbReference type="Rhea" id="RHEA:51468"/>
        <dbReference type="ChEBI" id="CHEBI:15361"/>
        <dbReference type="ChEBI" id="CHEBI:16004"/>
        <dbReference type="ChEBI" id="CHEBI:24646"/>
        <dbReference type="ChEBI" id="CHEBI:132124"/>
        <dbReference type="EC" id="1.1.5.12"/>
    </reaction>
</comment>
<evidence type="ECO:0000313" key="13">
    <source>
        <dbReference type="EMBL" id="CRL59220.1"/>
    </source>
</evidence>
<evidence type="ECO:0000256" key="2">
    <source>
        <dbReference type="ARBA" id="ARBA00022475"/>
    </source>
</evidence>
<dbReference type="Gene3D" id="3.30.1370.20">
    <property type="entry name" value="D-lactate dehydrogenase, cap domain, subdomain 2"/>
    <property type="match status" value="1"/>
</dbReference>
<dbReference type="GO" id="GO:0031234">
    <property type="term" value="C:extrinsic component of cytoplasmic side of plasma membrane"/>
    <property type="evidence" value="ECO:0007669"/>
    <property type="project" value="UniProtKB-UniRule"/>
</dbReference>
<feature type="binding site" evidence="9 11">
    <location>
        <position position="262"/>
    </location>
    <ligand>
        <name>FAD</name>
        <dbReference type="ChEBI" id="CHEBI:57692"/>
    </ligand>
</feature>
<dbReference type="AlphaFoldDB" id="A0A0G4Q049"/>
<dbReference type="InterPro" id="IPR016164">
    <property type="entry name" value="FAD-linked_Oxase-like_C"/>
</dbReference>
<feature type="binding site" evidence="9 11">
    <location>
        <begin position="84"/>
        <end position="85"/>
    </location>
    <ligand>
        <name>FAD</name>
        <dbReference type="ChEBI" id="CHEBI:57692"/>
    </ligand>
</feature>
<keyword evidence="6 9" id="KW-0274">FAD</keyword>
<reference evidence="14" key="1">
    <citation type="submission" date="2015-06" db="EMBL/GenBank/DDBJ databases">
        <authorList>
            <person name="Urmite Genomes"/>
        </authorList>
    </citation>
    <scope>NUCLEOTIDE SEQUENCE [LARGE SCALE GENOMIC DNA]</scope>
    <source>
        <strain evidence="14">CSUR P1867</strain>
    </source>
</reference>
<name>A0A0G4Q049_9GAMM</name>
<comment type="function">
    <text evidence="9 10">Catalyzes the oxidation of D-lactate to pyruvate.</text>
</comment>
<dbReference type="InterPro" id="IPR016172">
    <property type="entry name" value="D-lactate_DH_C-sub1"/>
</dbReference>
<dbReference type="PANTHER" id="PTHR43716">
    <property type="entry name" value="D-2-HYDROXYGLUTARATE DEHYDROGENASE, MITOCHONDRIAL"/>
    <property type="match status" value="1"/>
</dbReference>
<evidence type="ECO:0000256" key="10">
    <source>
        <dbReference type="PIRNR" id="PIRNR000101"/>
    </source>
</evidence>
<dbReference type="GO" id="GO:0055085">
    <property type="term" value="P:transmembrane transport"/>
    <property type="evidence" value="ECO:0007669"/>
    <property type="project" value="InterPro"/>
</dbReference>
<dbReference type="GO" id="GO:0071949">
    <property type="term" value="F:FAD binding"/>
    <property type="evidence" value="ECO:0007669"/>
    <property type="project" value="InterPro"/>
</dbReference>
<evidence type="ECO:0000256" key="7">
    <source>
        <dbReference type="ARBA" id="ARBA00023002"/>
    </source>
</evidence>
<dbReference type="InterPro" id="IPR036318">
    <property type="entry name" value="FAD-bd_PCMH-like_sf"/>
</dbReference>
<evidence type="ECO:0000256" key="8">
    <source>
        <dbReference type="ARBA" id="ARBA00023136"/>
    </source>
</evidence>